<dbReference type="GO" id="GO:0040001">
    <property type="term" value="P:establishment of mitotic spindle localization"/>
    <property type="evidence" value="ECO:0007669"/>
    <property type="project" value="TreeGrafter"/>
</dbReference>
<keyword evidence="4" id="KW-0206">Cytoskeleton</keyword>
<dbReference type="GeneTree" id="ENSGT00940000155574"/>
<evidence type="ECO:0000256" key="1">
    <source>
        <dbReference type="ARBA" id="ARBA00004245"/>
    </source>
</evidence>
<dbReference type="GO" id="GO:0005876">
    <property type="term" value="C:spindle microtubule"/>
    <property type="evidence" value="ECO:0007669"/>
    <property type="project" value="TreeGrafter"/>
</dbReference>
<dbReference type="InterPro" id="IPR048491">
    <property type="entry name" value="XMAP215_CLASP_TOG"/>
</dbReference>
<dbReference type="EMBL" id="AAGW02047674">
    <property type="status" value="NOT_ANNOTATED_CDS"/>
    <property type="molecule type" value="Genomic_DNA"/>
</dbReference>
<dbReference type="Ensembl" id="ENSOCUT00000000997.4">
    <property type="protein sequence ID" value="ENSOCUP00000000861.4"/>
    <property type="gene ID" value="ENSOCUG00000000996.4"/>
</dbReference>
<dbReference type="EMBL" id="AAGW02047675">
    <property type="status" value="NOT_ANNOTATED_CDS"/>
    <property type="molecule type" value="Genomic_DNA"/>
</dbReference>
<dbReference type="eggNOG" id="KOG2956">
    <property type="taxonomic scope" value="Eukaryota"/>
</dbReference>
<dbReference type="GO" id="GO:0090307">
    <property type="term" value="P:mitotic spindle assembly"/>
    <property type="evidence" value="ECO:0007669"/>
    <property type="project" value="TreeGrafter"/>
</dbReference>
<feature type="region of interest" description="Disordered" evidence="6">
    <location>
        <begin position="1071"/>
        <end position="1114"/>
    </location>
</feature>
<feature type="region of interest" description="Disordered" evidence="6">
    <location>
        <begin position="649"/>
        <end position="678"/>
    </location>
</feature>
<dbReference type="GO" id="GO:0045180">
    <property type="term" value="C:basal cortex"/>
    <property type="evidence" value="ECO:0007669"/>
    <property type="project" value="TreeGrafter"/>
</dbReference>
<feature type="domain" description="TOG" evidence="7">
    <location>
        <begin position="1"/>
        <end position="164"/>
    </location>
</feature>
<dbReference type="InterPro" id="IPR024395">
    <property type="entry name" value="CLASP_N_dom"/>
</dbReference>
<reference evidence="8 9" key="1">
    <citation type="journal article" date="2011" name="Nature">
        <title>A high-resolution map of human evolutionary constraint using 29 mammals.</title>
        <authorList>
            <person name="Lindblad-Toh K."/>
            <person name="Garber M."/>
            <person name="Zuk O."/>
            <person name="Lin M.F."/>
            <person name="Parker B.J."/>
            <person name="Washietl S."/>
            <person name="Kheradpour P."/>
            <person name="Ernst J."/>
            <person name="Jordan G."/>
            <person name="Mauceli E."/>
            <person name="Ward L.D."/>
            <person name="Lowe C.B."/>
            <person name="Holloway A.K."/>
            <person name="Clamp M."/>
            <person name="Gnerre S."/>
            <person name="Alfoldi J."/>
            <person name="Beal K."/>
            <person name="Chang J."/>
            <person name="Clawson H."/>
            <person name="Cuff J."/>
            <person name="Di Palma F."/>
            <person name="Fitzgerald S."/>
            <person name="Flicek P."/>
            <person name="Guttman M."/>
            <person name="Hubisz M.J."/>
            <person name="Jaffe D.B."/>
            <person name="Jungreis I."/>
            <person name="Kent W.J."/>
            <person name="Kostka D."/>
            <person name="Lara M."/>
            <person name="Martins A.L."/>
            <person name="Massingham T."/>
            <person name="Moltke I."/>
            <person name="Raney B.J."/>
            <person name="Rasmussen M.D."/>
            <person name="Robinson J."/>
            <person name="Stark A."/>
            <person name="Vilella A.J."/>
            <person name="Wen J."/>
            <person name="Xie X."/>
            <person name="Zody M.C."/>
            <person name="Baldwin J."/>
            <person name="Bloom T."/>
            <person name="Chin C.W."/>
            <person name="Heiman D."/>
            <person name="Nicol R."/>
            <person name="Nusbaum C."/>
            <person name="Young S."/>
            <person name="Wilkinson J."/>
            <person name="Worley K.C."/>
            <person name="Kovar C.L."/>
            <person name="Muzny D.M."/>
            <person name="Gibbs R.A."/>
            <person name="Cree A."/>
            <person name="Dihn H.H."/>
            <person name="Fowler G."/>
            <person name="Jhangiani S."/>
            <person name="Joshi V."/>
            <person name="Lee S."/>
            <person name="Lewis L.R."/>
            <person name="Nazareth L.V."/>
            <person name="Okwuonu G."/>
            <person name="Santibanez J."/>
            <person name="Warren W.C."/>
            <person name="Mardis E.R."/>
            <person name="Weinstock G.M."/>
            <person name="Wilson R.K."/>
            <person name="Delehaunty K."/>
            <person name="Dooling D."/>
            <person name="Fronik C."/>
            <person name="Fulton L."/>
            <person name="Fulton B."/>
            <person name="Graves T."/>
            <person name="Minx P."/>
            <person name="Sodergren E."/>
            <person name="Birney E."/>
            <person name="Margulies E.H."/>
            <person name="Herrero J."/>
            <person name="Green E.D."/>
            <person name="Haussler D."/>
            <person name="Siepel A."/>
            <person name="Goldman N."/>
            <person name="Pollard K.S."/>
            <person name="Pedersen J.S."/>
            <person name="Lander E.S."/>
            <person name="Kellis M."/>
        </authorList>
    </citation>
    <scope>NUCLEOTIDE SEQUENCE [LARGE SCALE GENOMIC DNA]</scope>
    <source>
        <strain evidence="8 9">Thorbecke inbred</strain>
    </source>
</reference>
<dbReference type="EMBL" id="AAGW02047676">
    <property type="status" value="NOT_ANNOTATED_CDS"/>
    <property type="molecule type" value="Genomic_DNA"/>
</dbReference>
<dbReference type="GO" id="GO:0007026">
    <property type="term" value="P:negative regulation of microtubule depolymerization"/>
    <property type="evidence" value="ECO:0007669"/>
    <property type="project" value="UniProtKB-ARBA"/>
</dbReference>
<dbReference type="Gene3D" id="1.25.10.10">
    <property type="entry name" value="Leucine-rich Repeat Variant"/>
    <property type="match status" value="4"/>
</dbReference>
<dbReference type="GO" id="GO:0005815">
    <property type="term" value="C:microtubule organizing center"/>
    <property type="evidence" value="ECO:0007669"/>
    <property type="project" value="TreeGrafter"/>
</dbReference>
<dbReference type="HOGENOM" id="CLU_005060_0_0_1"/>
<dbReference type="Pfam" id="PF21040">
    <property type="entry name" value="CEP104-like_TOG"/>
    <property type="match status" value="1"/>
</dbReference>
<evidence type="ECO:0000313" key="8">
    <source>
        <dbReference type="Ensembl" id="ENSOCUP00000000861.4"/>
    </source>
</evidence>
<feature type="compositionally biased region" description="Polar residues" evidence="6">
    <location>
        <begin position="1020"/>
        <end position="1041"/>
    </location>
</feature>
<dbReference type="FunFam" id="1.25.10.10:FF:000001">
    <property type="entry name" value="CLIP-associating protein 1 isoform 2"/>
    <property type="match status" value="1"/>
</dbReference>
<reference evidence="8" key="3">
    <citation type="submission" date="2025-09" db="UniProtKB">
        <authorList>
            <consortium name="Ensembl"/>
        </authorList>
    </citation>
    <scope>IDENTIFICATION</scope>
    <source>
        <strain evidence="8">Thorbecke</strain>
    </source>
</reference>
<dbReference type="InterPro" id="IPR034085">
    <property type="entry name" value="TOG"/>
</dbReference>
<feature type="region of interest" description="Disordered" evidence="6">
    <location>
        <begin position="584"/>
        <end position="627"/>
    </location>
</feature>
<reference evidence="8" key="2">
    <citation type="submission" date="2025-08" db="UniProtKB">
        <authorList>
            <consortium name="Ensembl"/>
        </authorList>
    </citation>
    <scope>IDENTIFICATION</scope>
    <source>
        <strain evidence="8">Thorbecke</strain>
    </source>
</reference>
<evidence type="ECO:0000256" key="2">
    <source>
        <dbReference type="ARBA" id="ARBA00022490"/>
    </source>
</evidence>
<feature type="compositionally biased region" description="Basic and acidic residues" evidence="6">
    <location>
        <begin position="1074"/>
        <end position="1091"/>
    </location>
</feature>
<feature type="compositionally biased region" description="Gly residues" evidence="6">
    <location>
        <begin position="212"/>
        <end position="227"/>
    </location>
</feature>
<feature type="domain" description="TOG" evidence="7">
    <location>
        <begin position="1127"/>
        <end position="1363"/>
    </location>
</feature>
<dbReference type="SMART" id="SM01349">
    <property type="entry name" value="TOG"/>
    <property type="match status" value="4"/>
</dbReference>
<evidence type="ECO:0000259" key="7">
    <source>
        <dbReference type="SMART" id="SM01349"/>
    </source>
</evidence>
<gene>
    <name evidence="8" type="primary">CLASP2</name>
</gene>
<dbReference type="Bgee" id="ENSOCUG00000000996">
    <property type="expression patterns" value="Expressed in prefrontal cortex and 14 other cell types or tissues"/>
</dbReference>
<feature type="region of interest" description="Disordered" evidence="6">
    <location>
        <begin position="176"/>
        <end position="227"/>
    </location>
</feature>
<feature type="compositionally biased region" description="Low complexity" evidence="6">
    <location>
        <begin position="730"/>
        <end position="744"/>
    </location>
</feature>
<feature type="compositionally biased region" description="Low complexity" evidence="6">
    <location>
        <begin position="509"/>
        <end position="530"/>
    </location>
</feature>
<feature type="compositionally biased region" description="Polar residues" evidence="6">
    <location>
        <begin position="601"/>
        <end position="610"/>
    </location>
</feature>
<dbReference type="GO" id="GO:0072686">
    <property type="term" value="C:mitotic spindle"/>
    <property type="evidence" value="ECO:0007669"/>
    <property type="project" value="TreeGrafter"/>
</dbReference>
<proteinExistence type="predicted"/>
<protein>
    <submittedName>
        <fullName evidence="8">Cytoplasmic linker associated protein 2</fullName>
    </submittedName>
</protein>
<keyword evidence="3" id="KW-0677">Repeat</keyword>
<feature type="region of interest" description="Disordered" evidence="6">
    <location>
        <begin position="479"/>
        <end position="533"/>
    </location>
</feature>
<evidence type="ECO:0000256" key="3">
    <source>
        <dbReference type="ARBA" id="ARBA00022737"/>
    </source>
</evidence>
<keyword evidence="2" id="KW-0963">Cytoplasm</keyword>
<dbReference type="EMBL" id="AAGW02047673">
    <property type="status" value="NOT_ANNOTATED_CDS"/>
    <property type="molecule type" value="Genomic_DNA"/>
</dbReference>
<dbReference type="InterPro" id="IPR016024">
    <property type="entry name" value="ARM-type_fold"/>
</dbReference>
<evidence type="ECO:0000313" key="9">
    <source>
        <dbReference type="Proteomes" id="UP000001811"/>
    </source>
</evidence>
<dbReference type="FunFam" id="1.25.10.10:FF:000005">
    <property type="entry name" value="CLIP-associating protein 1 isoform 2"/>
    <property type="match status" value="1"/>
</dbReference>
<dbReference type="GO" id="GO:0008017">
    <property type="term" value="F:microtubule binding"/>
    <property type="evidence" value="ECO:0007669"/>
    <property type="project" value="UniProtKB-ARBA"/>
</dbReference>
<dbReference type="InterPro" id="IPR021133">
    <property type="entry name" value="HEAT_type_2"/>
</dbReference>
<dbReference type="SUPFAM" id="SSF48371">
    <property type="entry name" value="ARM repeat"/>
    <property type="match status" value="2"/>
</dbReference>
<dbReference type="Pfam" id="PF21041">
    <property type="entry name" value="XMAP215_CLASP_TOG"/>
    <property type="match status" value="1"/>
</dbReference>
<dbReference type="Pfam" id="PF12348">
    <property type="entry name" value="CLASP_N"/>
    <property type="match status" value="1"/>
</dbReference>
<keyword evidence="9" id="KW-1185">Reference proteome</keyword>
<evidence type="ECO:0000256" key="6">
    <source>
        <dbReference type="SAM" id="MobiDB-lite"/>
    </source>
</evidence>
<accession>G1SEI1</accession>
<feature type="compositionally biased region" description="Low complexity" evidence="6">
    <location>
        <begin position="481"/>
        <end position="499"/>
    </location>
</feature>
<name>G1SEI1_RABIT</name>
<dbReference type="PANTHER" id="PTHR21567:SF30">
    <property type="entry name" value="CLIP-ASSOCIATING PROTEIN 2"/>
    <property type="match status" value="1"/>
</dbReference>
<feature type="region of interest" description="Disordered" evidence="6">
    <location>
        <begin position="997"/>
        <end position="1047"/>
    </location>
</feature>
<feature type="domain" description="TOG" evidence="7">
    <location>
        <begin position="249"/>
        <end position="482"/>
    </location>
</feature>
<dbReference type="PANTHER" id="PTHR21567">
    <property type="entry name" value="CLASP"/>
    <property type="match status" value="1"/>
</dbReference>
<evidence type="ECO:0000256" key="4">
    <source>
        <dbReference type="ARBA" id="ARBA00023212"/>
    </source>
</evidence>
<dbReference type="GO" id="GO:0005881">
    <property type="term" value="C:cytoplasmic microtubule"/>
    <property type="evidence" value="ECO:0007669"/>
    <property type="project" value="TreeGrafter"/>
</dbReference>
<feature type="compositionally biased region" description="Polar residues" evidence="6">
    <location>
        <begin position="999"/>
        <end position="1011"/>
    </location>
</feature>
<dbReference type="EMBL" id="AAGW02047677">
    <property type="status" value="NOT_ANNOTATED_CDS"/>
    <property type="molecule type" value="Genomic_DNA"/>
</dbReference>
<feature type="repeat" description="HEAT" evidence="5">
    <location>
        <begin position="100"/>
        <end position="138"/>
    </location>
</feature>
<sequence>MGLEILSAFVDKLTTRFKSYVAMVIEALIDRMGDAKDKVRDEAQTLILKLMDEVAPPMYVWGLLASGFKHKNYRSREGVCLCLIETLNTFGTQPLVLSKLVPHLCVLFGDSNSQVRDAAILAIVEIYRHVGEKVRVDLYTRGIPSARLKMIFAKFDEVQNSGGMILSACKDKSFDDEESVDGNRPSSAASAFKVPAPKTSGNPVNSARKPGSAGGPKAGGASKEGGAGAVDEDDFIKAFTDVPSIQIYSSRELEETLNKIREILSDDKHDWDQRANALKKIRSLLVAGAAQYDCFFQHLRLLDGALKLSAKDLRSQVVREACITVAHLSTVLGNKFDHGAEAIVPTLFNLVPNSAKVMATSGCAAIRFIIRHTHVPRLIPLITSNCTSKSVPVRRRSFEFLDLLLQEWQTHSLERHAAVLVETIKKGIHDADAEARVEARKTYMGLRNHFPGEAETLYNSLEPSYQKSLQTYLKSSGSVASLPQSDRSSSSSQESLNRPFSSKWSTANPSAVAGRVSAGSSKASSLPGSLQRSRSDIDVNAAAGAKAHHASGQSVRSGRLGAGALNPGSYASLGRVRAKLSAPLTGIGNAKTDSRGRSRTKMVSQSQRSSSPDKNEAGSRSGSPGRVLTTTALSTVSSGVQRVLVNSAPVQKRSKIPRSQGCSREASPSRLSVGPGYGISQSSRLSSSVSAMRVLNTGSDVEEAVADALKKPARRRYESYGMHSDDDANSDASSACSERSYSSRNGSIPTYMRQTEDVAEVLNRCASSNWSERKEGLLGLQNLLKNQRTLSRVELKRLCEIFTRMFADPHGKVFSMFLETLVDFIQVHKDDLQDWLFVLLTQLLKKMGADLLGSVQAKVQKALDVTRESFPNDLQFNILMRFTVDQTQTPSLKTVKPALRDQLHSFWSSKVKVAILKYIETLAKQMDPGDFINSSETRLAVSRVITWTTEPKSSDVRKAAQSVLISLFELNTPEFTMLLGALPKTFQDGATKLLHNHLRNTGNGTQNSMGSPLTRPTPRSPANWSSPLTSPTNTSQNTLSPSAFDYDTENMNSEDIYSSLRGVTEAIQNFSFRSQEDMNEPLKRDSKREDGDSMCGGPGIADPRAGGDATDSSQTALDNKASLLHSMPAHSSPRSRDYNPYNYSDSISPFNKSALKEAMFDDDADQFPDDLSLDHSDLVAELLKELSNHNERVEERKIALYELMKLTQEESFSVWDEHFKTILLLLLETLGDKEVVRSAEEAASVLATSISPEQCIKVLCPIIQTADYPINLAAIKMQTKVIERVSRETLNLLLPEIMPGLIQGYDNSESSVRKACVFCLVAVHAVIGDELKPHLSQLTGSKMKLLNLYIKRAQTGSGGADPTADVPGQS</sequence>
<dbReference type="PROSITE" id="PS50077">
    <property type="entry name" value="HEAT_REPEAT"/>
    <property type="match status" value="1"/>
</dbReference>
<dbReference type="InterPro" id="IPR011989">
    <property type="entry name" value="ARM-like"/>
</dbReference>
<comment type="subcellular location">
    <subcellularLocation>
        <location evidence="1">Cytoplasm</location>
        <location evidence="1">Cytoskeleton</location>
    </subcellularLocation>
</comment>
<dbReference type="GO" id="GO:0000776">
    <property type="term" value="C:kinetochore"/>
    <property type="evidence" value="ECO:0007669"/>
    <property type="project" value="TreeGrafter"/>
</dbReference>
<dbReference type="Proteomes" id="UP000001811">
    <property type="component" value="Chromosome 14"/>
</dbReference>
<feature type="domain" description="TOG" evidence="7">
    <location>
        <begin position="750"/>
        <end position="1004"/>
    </location>
</feature>
<feature type="region of interest" description="Disordered" evidence="6">
    <location>
        <begin position="720"/>
        <end position="748"/>
    </location>
</feature>
<organism evidence="8 9">
    <name type="scientific">Oryctolagus cuniculus</name>
    <name type="common">Rabbit</name>
    <dbReference type="NCBI Taxonomy" id="9986"/>
    <lineage>
        <taxon>Eukaryota</taxon>
        <taxon>Metazoa</taxon>
        <taxon>Chordata</taxon>
        <taxon>Craniata</taxon>
        <taxon>Vertebrata</taxon>
        <taxon>Euteleostomi</taxon>
        <taxon>Mammalia</taxon>
        <taxon>Eutheria</taxon>
        <taxon>Euarchontoglires</taxon>
        <taxon>Glires</taxon>
        <taxon>Lagomorpha</taxon>
        <taxon>Leporidae</taxon>
        <taxon>Oryctolagus</taxon>
    </lineage>
</organism>
<evidence type="ECO:0000256" key="5">
    <source>
        <dbReference type="PROSITE-ProRule" id="PRU00103"/>
    </source>
</evidence>